<dbReference type="FunFam" id="2.10.110.10:FF:000073">
    <property type="entry name" value="Uncharacterized protein, isoform Z"/>
    <property type="match status" value="1"/>
</dbReference>
<dbReference type="PROSITE" id="PS50023">
    <property type="entry name" value="LIM_DOMAIN_2"/>
    <property type="match status" value="1"/>
</dbReference>
<keyword evidence="5 6" id="KW-0440">LIM domain</keyword>
<dbReference type="EMBL" id="JABFTP020000144">
    <property type="protein sequence ID" value="KAL3281079.1"/>
    <property type="molecule type" value="Genomic_DNA"/>
</dbReference>
<feature type="domain" description="LIM zinc-binding" evidence="8">
    <location>
        <begin position="228"/>
        <end position="289"/>
    </location>
</feature>
<evidence type="ECO:0000256" key="3">
    <source>
        <dbReference type="ARBA" id="ARBA00022723"/>
    </source>
</evidence>
<keyword evidence="2" id="KW-0963">Cytoplasm</keyword>
<sequence length="407" mass="42916">VIVGSPAERAGLVAGDSVIRVNQTDVFNLRHKDAQDVLLRAGNSFDMTIQRGGSTWKPSVIPTGHISTPSPTINNISPVTRTSLAAKPTEDIGAIGTGHNVSAKPFLNGTLNGGPKLVNTQYNSPLKLYSEESIAETLSAQTEVLSTGALGVNFKKNEKNYDASKSAVLSLLKEEESSPRTPDHTEHHLHNSGIDSAPSPVVAAGLRHVAAPENKPQPPSPQLPPGQNICADCERLIVGVFVRIKDKNLHVECFKCSTCGSSLKNVGYYNINNKLYCDIHAKLAARNNPPAPNLVPVTVPPGGRAPVNAISAALASHPYPTAAPLSPKTNSYQPSLTGPRPFGSVPGPLSPSSNLLTKTAAPLSPVAPVSAPTYSPISSTGRLSTKPIRQTGNLFKGILFFIKQISI</sequence>
<evidence type="ECO:0000256" key="5">
    <source>
        <dbReference type="ARBA" id="ARBA00023038"/>
    </source>
</evidence>
<dbReference type="PANTHER" id="PTHR24214:SF38">
    <property type="entry name" value="PDZ AND LIM DOMAIN PROTEIN ZASP-RELATED"/>
    <property type="match status" value="1"/>
</dbReference>
<evidence type="ECO:0000256" key="4">
    <source>
        <dbReference type="ARBA" id="ARBA00022833"/>
    </source>
</evidence>
<dbReference type="AlphaFoldDB" id="A0ABD2NRG4"/>
<dbReference type="Pfam" id="PF00412">
    <property type="entry name" value="LIM"/>
    <property type="match status" value="1"/>
</dbReference>
<feature type="non-terminal residue" evidence="10">
    <location>
        <position position="1"/>
    </location>
</feature>
<evidence type="ECO:0000313" key="11">
    <source>
        <dbReference type="Proteomes" id="UP001516400"/>
    </source>
</evidence>
<dbReference type="InterPro" id="IPR036034">
    <property type="entry name" value="PDZ_sf"/>
</dbReference>
<dbReference type="SMART" id="SM00735">
    <property type="entry name" value="ZM"/>
    <property type="match status" value="1"/>
</dbReference>
<dbReference type="CDD" id="cd09360">
    <property type="entry name" value="LIM_ALP_like"/>
    <property type="match status" value="1"/>
</dbReference>
<evidence type="ECO:0000256" key="7">
    <source>
        <dbReference type="SAM" id="MobiDB-lite"/>
    </source>
</evidence>
<dbReference type="Proteomes" id="UP001516400">
    <property type="component" value="Unassembled WGS sequence"/>
</dbReference>
<dbReference type="SUPFAM" id="SSF50156">
    <property type="entry name" value="PDZ domain-like"/>
    <property type="match status" value="1"/>
</dbReference>
<evidence type="ECO:0000256" key="6">
    <source>
        <dbReference type="PROSITE-ProRule" id="PRU00125"/>
    </source>
</evidence>
<gene>
    <name evidence="10" type="ORF">HHI36_004303</name>
</gene>
<dbReference type="GO" id="GO:0046872">
    <property type="term" value="F:metal ion binding"/>
    <property type="evidence" value="ECO:0007669"/>
    <property type="project" value="UniProtKB-KW"/>
</dbReference>
<evidence type="ECO:0000259" key="8">
    <source>
        <dbReference type="PROSITE" id="PS50023"/>
    </source>
</evidence>
<dbReference type="Pfam" id="PF00595">
    <property type="entry name" value="PDZ"/>
    <property type="match status" value="1"/>
</dbReference>
<organism evidence="10 11">
    <name type="scientific">Cryptolaemus montrouzieri</name>
    <dbReference type="NCBI Taxonomy" id="559131"/>
    <lineage>
        <taxon>Eukaryota</taxon>
        <taxon>Metazoa</taxon>
        <taxon>Ecdysozoa</taxon>
        <taxon>Arthropoda</taxon>
        <taxon>Hexapoda</taxon>
        <taxon>Insecta</taxon>
        <taxon>Pterygota</taxon>
        <taxon>Neoptera</taxon>
        <taxon>Endopterygota</taxon>
        <taxon>Coleoptera</taxon>
        <taxon>Polyphaga</taxon>
        <taxon>Cucujiformia</taxon>
        <taxon>Coccinelloidea</taxon>
        <taxon>Coccinellidae</taxon>
        <taxon>Scymninae</taxon>
        <taxon>Scymnini</taxon>
        <taxon>Cryptolaemus</taxon>
    </lineage>
</organism>
<evidence type="ECO:0000259" key="9">
    <source>
        <dbReference type="PROSITE" id="PS50106"/>
    </source>
</evidence>
<keyword evidence="3 6" id="KW-0479">Metal-binding</keyword>
<dbReference type="SMART" id="SM00132">
    <property type="entry name" value="LIM"/>
    <property type="match status" value="1"/>
</dbReference>
<evidence type="ECO:0008006" key="12">
    <source>
        <dbReference type="Google" id="ProtNLM"/>
    </source>
</evidence>
<feature type="compositionally biased region" description="Basic and acidic residues" evidence="7">
    <location>
        <begin position="173"/>
        <end position="189"/>
    </location>
</feature>
<keyword evidence="4 6" id="KW-0862">Zinc</keyword>
<dbReference type="InterPro" id="IPR050604">
    <property type="entry name" value="PDZ-LIM_domain"/>
</dbReference>
<dbReference type="InterPro" id="IPR001478">
    <property type="entry name" value="PDZ"/>
</dbReference>
<dbReference type="Pfam" id="PF15936">
    <property type="entry name" value="DUF4749"/>
    <property type="match status" value="1"/>
</dbReference>
<dbReference type="SUPFAM" id="SSF57716">
    <property type="entry name" value="Glucocorticoid receptor-like (DNA-binding domain)"/>
    <property type="match status" value="2"/>
</dbReference>
<reference evidence="10 11" key="1">
    <citation type="journal article" date="2021" name="BMC Biol.">
        <title>Horizontally acquired antibacterial genes associated with adaptive radiation of ladybird beetles.</title>
        <authorList>
            <person name="Li H.S."/>
            <person name="Tang X.F."/>
            <person name="Huang Y.H."/>
            <person name="Xu Z.Y."/>
            <person name="Chen M.L."/>
            <person name="Du X.Y."/>
            <person name="Qiu B.Y."/>
            <person name="Chen P.T."/>
            <person name="Zhang W."/>
            <person name="Slipinski A."/>
            <person name="Escalona H.E."/>
            <person name="Waterhouse R.M."/>
            <person name="Zwick A."/>
            <person name="Pang H."/>
        </authorList>
    </citation>
    <scope>NUCLEOTIDE SEQUENCE [LARGE SCALE GENOMIC DNA]</scope>
    <source>
        <strain evidence="10">SYSU2018</strain>
    </source>
</reference>
<feature type="domain" description="PDZ" evidence="9">
    <location>
        <begin position="1"/>
        <end position="53"/>
    </location>
</feature>
<dbReference type="GO" id="GO:0005737">
    <property type="term" value="C:cytoplasm"/>
    <property type="evidence" value="ECO:0007669"/>
    <property type="project" value="UniProtKB-SubCell"/>
</dbReference>
<feature type="region of interest" description="Disordered" evidence="7">
    <location>
        <begin position="173"/>
        <end position="198"/>
    </location>
</feature>
<keyword evidence="11" id="KW-1185">Reference proteome</keyword>
<dbReference type="Gene3D" id="2.10.110.10">
    <property type="entry name" value="Cysteine Rich Protein"/>
    <property type="match status" value="1"/>
</dbReference>
<comment type="caution">
    <text evidence="10">The sequence shown here is derived from an EMBL/GenBank/DDBJ whole genome shotgun (WGS) entry which is preliminary data.</text>
</comment>
<dbReference type="PROSITE" id="PS50106">
    <property type="entry name" value="PDZ"/>
    <property type="match status" value="1"/>
</dbReference>
<evidence type="ECO:0000313" key="10">
    <source>
        <dbReference type="EMBL" id="KAL3281079.1"/>
    </source>
</evidence>
<comment type="subcellular location">
    <subcellularLocation>
        <location evidence="1">Cytoplasm</location>
    </subcellularLocation>
</comment>
<dbReference type="InterPro" id="IPR031847">
    <property type="entry name" value="PDLI1-4/Zasp-like_mid"/>
</dbReference>
<dbReference type="PANTHER" id="PTHR24214">
    <property type="entry name" value="PDZ AND LIM DOMAIN PROTEIN ZASP"/>
    <property type="match status" value="1"/>
</dbReference>
<name>A0ABD2NRG4_9CUCU</name>
<dbReference type="InterPro" id="IPR006643">
    <property type="entry name" value="Zasp-like_motif"/>
</dbReference>
<evidence type="ECO:0000256" key="2">
    <source>
        <dbReference type="ARBA" id="ARBA00022490"/>
    </source>
</evidence>
<accession>A0ABD2NRG4</accession>
<proteinExistence type="predicted"/>
<evidence type="ECO:0000256" key="1">
    <source>
        <dbReference type="ARBA" id="ARBA00004496"/>
    </source>
</evidence>
<dbReference type="InterPro" id="IPR001781">
    <property type="entry name" value="Znf_LIM"/>
</dbReference>
<protein>
    <recommendedName>
        <fullName evidence="12">PDZ and LIM domain protein Zasp</fullName>
    </recommendedName>
</protein>
<dbReference type="Gene3D" id="2.30.42.10">
    <property type="match status" value="1"/>
</dbReference>